<evidence type="ECO:0000259" key="2">
    <source>
        <dbReference type="PROSITE" id="PS50006"/>
    </source>
</evidence>
<feature type="compositionally biased region" description="Acidic residues" evidence="1">
    <location>
        <begin position="314"/>
        <end position="354"/>
    </location>
</feature>
<dbReference type="SUPFAM" id="SSF49879">
    <property type="entry name" value="SMAD/FHA domain"/>
    <property type="match status" value="1"/>
</dbReference>
<proteinExistence type="predicted"/>
<dbReference type="PROSITE" id="PS50006">
    <property type="entry name" value="FHA_DOMAIN"/>
    <property type="match status" value="1"/>
</dbReference>
<dbReference type="eggNOG" id="ENOG502QVGM">
    <property type="taxonomic scope" value="Eukaryota"/>
</dbReference>
<feature type="domain" description="FHA" evidence="2">
    <location>
        <begin position="17"/>
        <end position="75"/>
    </location>
</feature>
<dbReference type="OrthoDB" id="4096268at2759"/>
<feature type="compositionally biased region" description="Acidic residues" evidence="1">
    <location>
        <begin position="278"/>
        <end position="300"/>
    </location>
</feature>
<feature type="region of interest" description="Disordered" evidence="1">
    <location>
        <begin position="142"/>
        <end position="354"/>
    </location>
</feature>
<evidence type="ECO:0000313" key="4">
    <source>
        <dbReference type="Proteomes" id="UP000002258"/>
    </source>
</evidence>
<dbReference type="AlphaFoldDB" id="A3GFX2"/>
<gene>
    <name evidence="3" type="ORF">PICST_28394</name>
</gene>
<feature type="region of interest" description="Disordered" evidence="1">
    <location>
        <begin position="456"/>
        <end position="480"/>
    </location>
</feature>
<dbReference type="Gene3D" id="2.60.200.20">
    <property type="match status" value="1"/>
</dbReference>
<sequence>MLLSNDRVIPLAPGSEVLVRRASERNEDRTPQLNNLFFKNSHLSKTHAAIKNIDGSFYIKDLGSTFGSVLNNNFIVKDAFFRLSNGDKVGFVISKPSATISSVLKKYKTKKLIPLTEFSSPTVALNFEVRISGTVIRFIPDKEEKAEKEENEDEKEEVTKTETTTTTETTIPSSAKSSSISISASATPGAVERRDDDVAEDANASKDLEEDDEDDEDYDEDDLYYSHCCPGSSGVIQRYDPPEDSFSKTQEFDLSDEEEINAYDSLLGEINSRRKFDSDEEDEEEEDVDSDEDAEEEDSLIIEISEDRLSSSEISEDEEEVQEDEEEGEEEEEEEEDNGEDQDEDNEDAEDDEMVYVCDCSDLFSDNYNSDGDVFLGKQIYIDEDDDDSEVDGGFFEDNTTEYCSSDVEGESANDIPAKKSKTRGCIGCVPPSFQNRYPCGDFACGISRKRTFEEMSTPEFEDEEDDVADETKPAKKAKPSSTFKTIVKEVAKASLYVLATMTALGIYGSTIAEPE</sequence>
<feature type="compositionally biased region" description="Low complexity" evidence="1">
    <location>
        <begin position="161"/>
        <end position="188"/>
    </location>
</feature>
<feature type="compositionally biased region" description="Acidic residues" evidence="1">
    <location>
        <begin position="208"/>
        <end position="223"/>
    </location>
</feature>
<dbReference type="InParanoid" id="A3GFX2"/>
<dbReference type="Proteomes" id="UP000002258">
    <property type="component" value="Chromosome 1"/>
</dbReference>
<dbReference type="RefSeq" id="XP_001387858.2">
    <property type="nucleotide sequence ID" value="XM_001387821.1"/>
</dbReference>
<name>A3GFX2_PICST</name>
<dbReference type="STRING" id="322104.A3GFX2"/>
<dbReference type="KEGG" id="pic:PICST_28394"/>
<dbReference type="CDD" id="cd00060">
    <property type="entry name" value="FHA"/>
    <property type="match status" value="1"/>
</dbReference>
<protein>
    <recommendedName>
        <fullName evidence="2">FHA domain-containing protein</fullName>
    </recommendedName>
</protein>
<accession>A3GFX2</accession>
<evidence type="ECO:0000313" key="3">
    <source>
        <dbReference type="EMBL" id="EAZ63835.2"/>
    </source>
</evidence>
<organism evidence="3 4">
    <name type="scientific">Scheffersomyces stipitis (strain ATCC 58785 / CBS 6054 / NBRC 10063 / NRRL Y-11545)</name>
    <name type="common">Yeast</name>
    <name type="synonym">Pichia stipitis</name>
    <dbReference type="NCBI Taxonomy" id="322104"/>
    <lineage>
        <taxon>Eukaryota</taxon>
        <taxon>Fungi</taxon>
        <taxon>Dikarya</taxon>
        <taxon>Ascomycota</taxon>
        <taxon>Saccharomycotina</taxon>
        <taxon>Pichiomycetes</taxon>
        <taxon>Debaryomycetaceae</taxon>
        <taxon>Scheffersomyces</taxon>
    </lineage>
</organism>
<keyword evidence="4" id="KW-1185">Reference proteome</keyword>
<feature type="compositionally biased region" description="Acidic residues" evidence="1">
    <location>
        <begin position="460"/>
        <end position="469"/>
    </location>
</feature>
<dbReference type="OMA" id="HAKIRYD"/>
<dbReference type="InterPro" id="IPR008984">
    <property type="entry name" value="SMAD_FHA_dom_sf"/>
</dbReference>
<dbReference type="SMART" id="SM00240">
    <property type="entry name" value="FHA"/>
    <property type="match status" value="1"/>
</dbReference>
<comment type="caution">
    <text evidence="3">The sequence shown here is derived from an EMBL/GenBank/DDBJ whole genome shotgun (WGS) entry which is preliminary data.</text>
</comment>
<dbReference type="InterPro" id="IPR000253">
    <property type="entry name" value="FHA_dom"/>
</dbReference>
<dbReference type="GeneID" id="4851171"/>
<dbReference type="Pfam" id="PF00498">
    <property type="entry name" value="FHA"/>
    <property type="match status" value="1"/>
</dbReference>
<reference evidence="3 4" key="1">
    <citation type="journal article" date="2007" name="Nat. Biotechnol.">
        <title>Genome sequence of the lignocellulose-bioconverting and xylose-fermenting yeast Pichia stipitis.</title>
        <authorList>
            <person name="Jeffries T.W."/>
            <person name="Grigoriev I.V."/>
            <person name="Grimwood J."/>
            <person name="Laplaza J.M."/>
            <person name="Aerts A."/>
            <person name="Salamov A."/>
            <person name="Schmutz J."/>
            <person name="Lindquist E."/>
            <person name="Dehal P."/>
            <person name="Shapiro H."/>
            <person name="Jin Y.S."/>
            <person name="Passoth V."/>
            <person name="Richardson P.M."/>
        </authorList>
    </citation>
    <scope>NUCLEOTIDE SEQUENCE [LARGE SCALE GENOMIC DNA]</scope>
    <source>
        <strain evidence="4">ATCC 58785 / CBS 6054 / NBRC 10063 / NRRL Y-11545</strain>
    </source>
</reference>
<dbReference type="HOGENOM" id="CLU_561418_0_0_1"/>
<evidence type="ECO:0000256" key="1">
    <source>
        <dbReference type="SAM" id="MobiDB-lite"/>
    </source>
</evidence>
<dbReference type="EMBL" id="AAVQ01000001">
    <property type="protein sequence ID" value="EAZ63835.2"/>
    <property type="molecule type" value="Genomic_DNA"/>
</dbReference>